<accession>A0A9N9ESF5</accession>
<gene>
    <name evidence="1" type="ORF">CPELLU_LOCUS11340</name>
</gene>
<feature type="non-terminal residue" evidence="1">
    <location>
        <position position="1"/>
    </location>
</feature>
<evidence type="ECO:0000313" key="2">
    <source>
        <dbReference type="Proteomes" id="UP000789759"/>
    </source>
</evidence>
<keyword evidence="2" id="KW-1185">Reference proteome</keyword>
<dbReference type="AlphaFoldDB" id="A0A9N9ESF5"/>
<evidence type="ECO:0000313" key="1">
    <source>
        <dbReference type="EMBL" id="CAG8691849.1"/>
    </source>
</evidence>
<dbReference type="OrthoDB" id="2431456at2759"/>
<sequence length="62" mass="7426">YLFDYNEEQLDKLILEKLKLWPTNKQIIQTIYHLYHLACELSESLDEVSTSYIYNDTNLADI</sequence>
<name>A0A9N9ESF5_9GLOM</name>
<reference evidence="1" key="1">
    <citation type="submission" date="2021-06" db="EMBL/GenBank/DDBJ databases">
        <authorList>
            <person name="Kallberg Y."/>
            <person name="Tangrot J."/>
            <person name="Rosling A."/>
        </authorList>
    </citation>
    <scope>NUCLEOTIDE SEQUENCE</scope>
    <source>
        <strain evidence="1">FL966</strain>
    </source>
</reference>
<dbReference type="Proteomes" id="UP000789759">
    <property type="component" value="Unassembled WGS sequence"/>
</dbReference>
<comment type="caution">
    <text evidence="1">The sequence shown here is derived from an EMBL/GenBank/DDBJ whole genome shotgun (WGS) entry which is preliminary data.</text>
</comment>
<proteinExistence type="predicted"/>
<organism evidence="1 2">
    <name type="scientific">Cetraspora pellucida</name>
    <dbReference type="NCBI Taxonomy" id="1433469"/>
    <lineage>
        <taxon>Eukaryota</taxon>
        <taxon>Fungi</taxon>
        <taxon>Fungi incertae sedis</taxon>
        <taxon>Mucoromycota</taxon>
        <taxon>Glomeromycotina</taxon>
        <taxon>Glomeromycetes</taxon>
        <taxon>Diversisporales</taxon>
        <taxon>Gigasporaceae</taxon>
        <taxon>Cetraspora</taxon>
    </lineage>
</organism>
<dbReference type="EMBL" id="CAJVQA010009984">
    <property type="protein sequence ID" value="CAG8691849.1"/>
    <property type="molecule type" value="Genomic_DNA"/>
</dbReference>
<protein>
    <submittedName>
        <fullName evidence="1">17840_t:CDS:1</fullName>
    </submittedName>
</protein>